<protein>
    <submittedName>
        <fullName evidence="3">Membrane-anchored extracellular protein</fullName>
    </submittedName>
</protein>
<feature type="transmembrane region" description="Helical" evidence="2">
    <location>
        <begin position="538"/>
        <end position="558"/>
    </location>
</feature>
<keyword evidence="2" id="KW-1133">Transmembrane helix</keyword>
<evidence type="ECO:0000313" key="3">
    <source>
        <dbReference type="EMBL" id="EGG16716.1"/>
    </source>
</evidence>
<gene>
    <name evidence="3" type="ORF">DFA_07694</name>
</gene>
<accession>F4Q2U0</accession>
<dbReference type="GeneID" id="14869444"/>
<keyword evidence="2" id="KW-0472">Membrane</keyword>
<dbReference type="AlphaFoldDB" id="F4Q2U0"/>
<dbReference type="OrthoDB" id="77931at2759"/>
<dbReference type="InterPro" id="IPR053019">
    <property type="entry name" value="GATA_zinc_finger"/>
</dbReference>
<dbReference type="RefSeq" id="XP_004355190.1">
    <property type="nucleotide sequence ID" value="XM_004355138.1"/>
</dbReference>
<keyword evidence="4" id="KW-1185">Reference proteome</keyword>
<dbReference type="EMBL" id="GL883021">
    <property type="protein sequence ID" value="EGG16716.1"/>
    <property type="molecule type" value="Genomic_DNA"/>
</dbReference>
<name>F4Q2U0_CACFS</name>
<evidence type="ECO:0000256" key="1">
    <source>
        <dbReference type="SAM" id="MobiDB-lite"/>
    </source>
</evidence>
<dbReference type="Proteomes" id="UP000007797">
    <property type="component" value="Unassembled WGS sequence"/>
</dbReference>
<dbReference type="InterPro" id="IPR011050">
    <property type="entry name" value="Pectin_lyase_fold/virulence"/>
</dbReference>
<feature type="region of interest" description="Disordered" evidence="1">
    <location>
        <begin position="451"/>
        <end position="476"/>
    </location>
</feature>
<evidence type="ECO:0000313" key="4">
    <source>
        <dbReference type="Proteomes" id="UP000007797"/>
    </source>
</evidence>
<reference evidence="4" key="1">
    <citation type="journal article" date="2011" name="Genome Res.">
        <title>Phylogeny-wide analysis of social amoeba genomes highlights ancient origins for complex intercellular communication.</title>
        <authorList>
            <person name="Heidel A.J."/>
            <person name="Lawal H.M."/>
            <person name="Felder M."/>
            <person name="Schilde C."/>
            <person name="Helps N.R."/>
            <person name="Tunggal B."/>
            <person name="Rivero F."/>
            <person name="John U."/>
            <person name="Schleicher M."/>
            <person name="Eichinger L."/>
            <person name="Platzer M."/>
            <person name="Noegel A.A."/>
            <person name="Schaap P."/>
            <person name="Gloeckner G."/>
        </authorList>
    </citation>
    <scope>NUCLEOTIDE SEQUENCE [LARGE SCALE GENOMIC DNA]</scope>
    <source>
        <strain evidence="4">SH3</strain>
    </source>
</reference>
<dbReference type="PANTHER" id="PTHR23353">
    <property type="entry name" value="RAB-GAP/TBC-RELATED"/>
    <property type="match status" value="1"/>
</dbReference>
<dbReference type="KEGG" id="dfa:DFA_07694"/>
<feature type="transmembrane region" description="Helical" evidence="2">
    <location>
        <begin position="514"/>
        <end position="532"/>
    </location>
</feature>
<keyword evidence="2" id="KW-0812">Transmembrane</keyword>
<sequence length="779" mass="83323">MREKRVWLFLYQSFMIATCTTTTFISSSSSSSSSSSTNNNTLVTNFYVSNNNSSNSNNNNGTCCCGFDLLNTCSDIQSALDSFYQQPMAQTYSHQELIDFQVTIILLTVNTTAAGSTAPTIYSSPRNGNLTIEQRLVTITTQSLSDKVVIDIGPFAELPWFATLTSSSGLSLVGITFSGSLATQTFSRLIVYESHTFIAASYLGLESCTFENIYLGDASLIYIWAQVVTITGCTLNNITSHHPNYLIDVLYSTSTITNTEMTDINMTSGDTAPSLNDAVIDQSFFVQNTGPNIISANSQIVLSMNGTVMQNNSATANGGAITASHATINLDRVSILNNVARFFGGGIYAESSLINITSSMVFANSATESGAIALVAGSTLVLSNTSIQQNRASLDGGSITCLYSSVLLDTGNQIILNTASNGLEYDNFGCTYQANGPSSTCVIGGTSCPARNSSSSSDGSTIPGGNNSDTEDDSNSSDNTKIVIIVMVVGLIFIIAVIFKVGYRHNNNNSKATVLLWLIVVVAVVEHWDISVGTNDSAVGDVIVAFDILALLVVHLVVDRVGGDLGEHSLVECDVSPVGLVILAFRGIVGTVPKVVYKLAGWVARAISLPQHIDVRVQHDGSRVPCSSEIAAWDIGQVSVACTCIRFYSKSKSTNYATLSVLYNIHICIVRCLERNTQELKMINREKRKCKGLMLMGKFINNPKTGCVITKVSSRKSISQLGSFKASSVQNQSFNSNSIMTGQSAIKSASLVNLCVDNLHLNALNLVVLDVDHLSLNAL</sequence>
<evidence type="ECO:0000256" key="2">
    <source>
        <dbReference type="SAM" id="Phobius"/>
    </source>
</evidence>
<dbReference type="SUPFAM" id="SSF51126">
    <property type="entry name" value="Pectin lyase-like"/>
    <property type="match status" value="1"/>
</dbReference>
<feature type="transmembrane region" description="Helical" evidence="2">
    <location>
        <begin position="482"/>
        <end position="502"/>
    </location>
</feature>
<organism evidence="3 4">
    <name type="scientific">Cavenderia fasciculata</name>
    <name type="common">Slime mold</name>
    <name type="synonym">Dictyostelium fasciculatum</name>
    <dbReference type="NCBI Taxonomy" id="261658"/>
    <lineage>
        <taxon>Eukaryota</taxon>
        <taxon>Amoebozoa</taxon>
        <taxon>Evosea</taxon>
        <taxon>Eumycetozoa</taxon>
        <taxon>Dictyostelia</taxon>
        <taxon>Acytosteliales</taxon>
        <taxon>Cavenderiaceae</taxon>
        <taxon>Cavenderia</taxon>
    </lineage>
</organism>
<proteinExistence type="predicted"/>
<dbReference type="PANTHER" id="PTHR23353:SF23">
    <property type="entry name" value="PROTEIN HAIRLESS"/>
    <property type="match status" value="1"/>
</dbReference>